<keyword evidence="3" id="KW-1185">Reference proteome</keyword>
<keyword evidence="1" id="KW-0472">Membrane</keyword>
<sequence>MLQAFILFCQIMFLISIFSLVTGLFKPVLVLWFLDRMNRLKVIKVYGGLGLVWLLIWLLLNHF</sequence>
<dbReference type="EMBL" id="PYGF01000005">
    <property type="protein sequence ID" value="PSL04418.1"/>
    <property type="molecule type" value="Genomic_DNA"/>
</dbReference>
<evidence type="ECO:0000313" key="3">
    <source>
        <dbReference type="Proteomes" id="UP000240708"/>
    </source>
</evidence>
<dbReference type="Proteomes" id="UP000240708">
    <property type="component" value="Unassembled WGS sequence"/>
</dbReference>
<organism evidence="2 3">
    <name type="scientific">Cecembia rubra</name>
    <dbReference type="NCBI Taxonomy" id="1485585"/>
    <lineage>
        <taxon>Bacteria</taxon>
        <taxon>Pseudomonadati</taxon>
        <taxon>Bacteroidota</taxon>
        <taxon>Cytophagia</taxon>
        <taxon>Cytophagales</taxon>
        <taxon>Cyclobacteriaceae</taxon>
        <taxon>Cecembia</taxon>
    </lineage>
</organism>
<keyword evidence="1" id="KW-0812">Transmembrane</keyword>
<feature type="transmembrane region" description="Helical" evidence="1">
    <location>
        <begin position="12"/>
        <end position="34"/>
    </location>
</feature>
<proteinExistence type="predicted"/>
<comment type="caution">
    <text evidence="2">The sequence shown here is derived from an EMBL/GenBank/DDBJ whole genome shotgun (WGS) entry which is preliminary data.</text>
</comment>
<evidence type="ECO:0000256" key="1">
    <source>
        <dbReference type="SAM" id="Phobius"/>
    </source>
</evidence>
<gene>
    <name evidence="2" type="ORF">CLV48_105162</name>
</gene>
<dbReference type="RefSeq" id="WP_106567322.1">
    <property type="nucleotide sequence ID" value="NZ_JAUVYL010000013.1"/>
</dbReference>
<feature type="transmembrane region" description="Helical" evidence="1">
    <location>
        <begin position="43"/>
        <end position="60"/>
    </location>
</feature>
<name>A0A2P8E4L3_9BACT</name>
<reference evidence="2 3" key="1">
    <citation type="submission" date="2018-03" db="EMBL/GenBank/DDBJ databases">
        <title>Genomic Encyclopedia of Archaeal and Bacterial Type Strains, Phase II (KMG-II): from individual species to whole genera.</title>
        <authorList>
            <person name="Goeker M."/>
        </authorList>
    </citation>
    <scope>NUCLEOTIDE SEQUENCE [LARGE SCALE GENOMIC DNA]</scope>
    <source>
        <strain evidence="2 3">DSM 28057</strain>
    </source>
</reference>
<accession>A0A2P8E4L3</accession>
<keyword evidence="1" id="KW-1133">Transmembrane helix</keyword>
<evidence type="ECO:0008006" key="4">
    <source>
        <dbReference type="Google" id="ProtNLM"/>
    </source>
</evidence>
<dbReference type="AlphaFoldDB" id="A0A2P8E4L3"/>
<evidence type="ECO:0000313" key="2">
    <source>
        <dbReference type="EMBL" id="PSL04418.1"/>
    </source>
</evidence>
<dbReference type="OrthoDB" id="982803at2"/>
<protein>
    <recommendedName>
        <fullName evidence="4">LysE type translocator</fullName>
    </recommendedName>
</protein>